<reference evidence="10" key="1">
    <citation type="submission" date="2016-10" db="EMBL/GenBank/DDBJ databases">
        <authorList>
            <person name="Varghese N."/>
            <person name="Submissions S."/>
        </authorList>
    </citation>
    <scope>NUCLEOTIDE SEQUENCE [LARGE SCALE GENOMIC DNA]</scope>
    <source>
        <strain evidence="10">JS21-1</strain>
    </source>
</reference>
<evidence type="ECO:0000256" key="5">
    <source>
        <dbReference type="ARBA" id="ARBA00022777"/>
    </source>
</evidence>
<dbReference type="STRING" id="1855283.SAMN05216382_0596"/>
<feature type="domain" description="Histidine kinase" evidence="8">
    <location>
        <begin position="473"/>
        <end position="674"/>
    </location>
</feature>
<dbReference type="EMBL" id="FNZZ01000001">
    <property type="protein sequence ID" value="SEK53498.1"/>
    <property type="molecule type" value="Genomic_DNA"/>
</dbReference>
<feature type="transmembrane region" description="Helical" evidence="7">
    <location>
        <begin position="221"/>
        <end position="245"/>
    </location>
</feature>
<dbReference type="Gene3D" id="3.30.450.40">
    <property type="match status" value="1"/>
</dbReference>
<proteinExistence type="predicted"/>
<keyword evidence="7" id="KW-0812">Transmembrane</keyword>
<dbReference type="SUPFAM" id="SSF55781">
    <property type="entry name" value="GAF domain-like"/>
    <property type="match status" value="1"/>
</dbReference>
<feature type="transmembrane region" description="Helical" evidence="7">
    <location>
        <begin position="36"/>
        <end position="55"/>
    </location>
</feature>
<evidence type="ECO:0000256" key="7">
    <source>
        <dbReference type="SAM" id="Phobius"/>
    </source>
</evidence>
<feature type="transmembrane region" description="Helical" evidence="7">
    <location>
        <begin position="127"/>
        <end position="147"/>
    </location>
</feature>
<dbReference type="SMART" id="SM00387">
    <property type="entry name" value="HATPase_c"/>
    <property type="match status" value="1"/>
</dbReference>
<dbReference type="SUPFAM" id="SSF55874">
    <property type="entry name" value="ATPase domain of HSP90 chaperone/DNA topoisomerase II/histidine kinase"/>
    <property type="match status" value="1"/>
</dbReference>
<dbReference type="GO" id="GO:0004673">
    <property type="term" value="F:protein histidine kinase activity"/>
    <property type="evidence" value="ECO:0007669"/>
    <property type="project" value="UniProtKB-EC"/>
</dbReference>
<keyword evidence="3" id="KW-0808">Transferase</keyword>
<dbReference type="PRINTS" id="PR00344">
    <property type="entry name" value="BCTRLSENSOR"/>
</dbReference>
<keyword evidence="6" id="KW-0067">ATP-binding</keyword>
<feature type="transmembrane region" description="Helical" evidence="7">
    <location>
        <begin position="92"/>
        <end position="115"/>
    </location>
</feature>
<organism evidence="9 10">
    <name type="scientific">Sphingomonas palmae</name>
    <dbReference type="NCBI Taxonomy" id="1855283"/>
    <lineage>
        <taxon>Bacteria</taxon>
        <taxon>Pseudomonadati</taxon>
        <taxon>Pseudomonadota</taxon>
        <taxon>Alphaproteobacteria</taxon>
        <taxon>Sphingomonadales</taxon>
        <taxon>Sphingomonadaceae</taxon>
        <taxon>Sphingomonas</taxon>
    </lineage>
</organism>
<name>A0A1H7HTM1_9SPHN</name>
<dbReference type="Pfam" id="PF02518">
    <property type="entry name" value="HATPase_c"/>
    <property type="match status" value="1"/>
</dbReference>
<keyword evidence="10" id="KW-1185">Reference proteome</keyword>
<keyword evidence="4" id="KW-0547">Nucleotide-binding</keyword>
<dbReference type="PROSITE" id="PS50109">
    <property type="entry name" value="HIS_KIN"/>
    <property type="match status" value="1"/>
</dbReference>
<gene>
    <name evidence="9" type="ORF">SAMN05216382_0596</name>
</gene>
<dbReference type="InterPro" id="IPR004358">
    <property type="entry name" value="Sig_transdc_His_kin-like_C"/>
</dbReference>
<comment type="catalytic activity">
    <reaction evidence="1">
        <text>ATP + protein L-histidine = ADP + protein N-phospho-L-histidine.</text>
        <dbReference type="EC" id="2.7.13.3"/>
    </reaction>
</comment>
<feature type="transmembrane region" description="Helical" evidence="7">
    <location>
        <begin position="6"/>
        <end position="24"/>
    </location>
</feature>
<dbReference type="PANTHER" id="PTHR44936:SF10">
    <property type="entry name" value="SENSOR PROTEIN RSTB"/>
    <property type="match status" value="1"/>
</dbReference>
<evidence type="ECO:0000256" key="6">
    <source>
        <dbReference type="ARBA" id="ARBA00022840"/>
    </source>
</evidence>
<keyword evidence="7" id="KW-0472">Membrane</keyword>
<sequence length="692" mass="73421">MAVAAFIIWLHGLAALLFVGAALAETRSPVRTIPRWLLLFTLGASALWSLSVAGIGDGESVARVLVIVRNAGWLAVLFALSANVAGESRWRVGVYVSVALCLLLAAALVVAFAAQLRGDARAEVERLWLILRLLATIGALVLLHQHVIARAGRWSEATAVLTAAMAVMWVSDLFVLAVAYAAGTWADWLTTLRGVANVLVATTAIVAVQRPTGRTLSVSRAAAAQMILVAGGVIYVVVATAVTGLLGEIAGAHARKFQAAFVIGTGTALFTFVATPWLRAWLKVMIAKHLFSHRYDYRAEWMRFTDTLGVSGADVPSLPERVVEAIANLTGSPAGLLLYAEGDEMVSGPAWRWEEPPCGGAAALITYLAATARIIDLDSCRQGEAPEDEIGAIPSWLLARDDAWAVVPLLRGTTLIGAVVLAHPPIPRALDWEDFDLLGAAGQQAASFLAEERAHAALADAKRFDEFHRRLAFIMHDLKNLVSQTALVARNAERHADNPAFRADMIATLSDTSQRMTALLARLSQHQAPATDTLETVDLLALARDIAATRAAQYSIEVTGTQVFGHADLRGLRTLLDHLVQNAIEAGAADQAVHLHVDCDASSAAITVIDHGGGMSAAFARDSLFRPFVSTKTGGFGLGAYEARQMAEQMGGSVSVVTREGEGSRFRVGLPLAPTATAPSAPPLAPAWEQAA</sequence>
<feature type="transmembrane region" description="Helical" evidence="7">
    <location>
        <begin position="159"/>
        <end position="182"/>
    </location>
</feature>
<dbReference type="GO" id="GO:0005524">
    <property type="term" value="F:ATP binding"/>
    <property type="evidence" value="ECO:0007669"/>
    <property type="project" value="UniProtKB-KW"/>
</dbReference>
<evidence type="ECO:0000259" key="8">
    <source>
        <dbReference type="PROSITE" id="PS50109"/>
    </source>
</evidence>
<dbReference type="Proteomes" id="UP000199214">
    <property type="component" value="Unassembled WGS sequence"/>
</dbReference>
<evidence type="ECO:0000313" key="10">
    <source>
        <dbReference type="Proteomes" id="UP000199214"/>
    </source>
</evidence>
<dbReference type="InterPro" id="IPR005467">
    <property type="entry name" value="His_kinase_dom"/>
</dbReference>
<evidence type="ECO:0000256" key="3">
    <source>
        <dbReference type="ARBA" id="ARBA00022679"/>
    </source>
</evidence>
<accession>A0A1H7HTM1</accession>
<evidence type="ECO:0000256" key="4">
    <source>
        <dbReference type="ARBA" id="ARBA00022741"/>
    </source>
</evidence>
<dbReference type="OrthoDB" id="9785691at2"/>
<evidence type="ECO:0000256" key="2">
    <source>
        <dbReference type="ARBA" id="ARBA00012438"/>
    </source>
</evidence>
<evidence type="ECO:0000256" key="1">
    <source>
        <dbReference type="ARBA" id="ARBA00000085"/>
    </source>
</evidence>
<dbReference type="EC" id="2.7.13.3" evidence="2"/>
<dbReference type="InterPro" id="IPR029016">
    <property type="entry name" value="GAF-like_dom_sf"/>
</dbReference>
<dbReference type="InterPro" id="IPR050980">
    <property type="entry name" value="2C_sensor_his_kinase"/>
</dbReference>
<feature type="transmembrane region" description="Helical" evidence="7">
    <location>
        <begin position="257"/>
        <end position="278"/>
    </location>
</feature>
<dbReference type="AlphaFoldDB" id="A0A1H7HTM1"/>
<protein>
    <recommendedName>
        <fullName evidence="2">histidine kinase</fullName>
        <ecNumber evidence="2">2.7.13.3</ecNumber>
    </recommendedName>
</protein>
<dbReference type="NCBIfam" id="TIGR02916">
    <property type="entry name" value="PEP_his_kin"/>
    <property type="match status" value="1"/>
</dbReference>
<feature type="transmembrane region" description="Helical" evidence="7">
    <location>
        <begin position="61"/>
        <end position="80"/>
    </location>
</feature>
<keyword evidence="7" id="KW-1133">Transmembrane helix</keyword>
<dbReference type="Gene3D" id="3.30.565.10">
    <property type="entry name" value="Histidine kinase-like ATPase, C-terminal domain"/>
    <property type="match status" value="1"/>
</dbReference>
<dbReference type="Pfam" id="PF01590">
    <property type="entry name" value="GAF"/>
    <property type="match status" value="1"/>
</dbReference>
<dbReference type="InterPro" id="IPR036890">
    <property type="entry name" value="HATPase_C_sf"/>
</dbReference>
<keyword evidence="5 9" id="KW-0418">Kinase</keyword>
<dbReference type="InterPro" id="IPR003594">
    <property type="entry name" value="HATPase_dom"/>
</dbReference>
<dbReference type="InterPro" id="IPR003018">
    <property type="entry name" value="GAF"/>
</dbReference>
<dbReference type="InterPro" id="IPR014265">
    <property type="entry name" value="XrtA/PrsK"/>
</dbReference>
<dbReference type="PANTHER" id="PTHR44936">
    <property type="entry name" value="SENSOR PROTEIN CREC"/>
    <property type="match status" value="1"/>
</dbReference>
<evidence type="ECO:0000313" key="9">
    <source>
        <dbReference type="EMBL" id="SEK53498.1"/>
    </source>
</evidence>
<dbReference type="RefSeq" id="WP_093003097.1">
    <property type="nucleotide sequence ID" value="NZ_FNZZ01000001.1"/>
</dbReference>